<sequence>MSERAGLRPVVGATAEVVGLLGDWLVAEAPAPLLIETSGSTGRPKRVALSRDAVVASATATHERLGGPGLWTLLLPSSYVAGVQVVVRALLAGAAPDESLTRHETRSYVSVVPTQLVRMLADPDEAALLASYDAVLVGGASLDPALRARAEAADVRVVTTYGSSETAGGCVYDGYPLDGVRLRTDAAGRLLVGGPTLFDGYDADPALTAETLVDGWFRTSDLAEIEPDGRLRVLGRVDDVVNTGGVKVPAAAVARRLREHPDVETAEVLGVPDPEWGERVVAVVVGRLDLGAARDWVAAEHPRTWAPREVRRVDALPLLANGKTDRQRLRELVGA</sequence>
<protein>
    <submittedName>
        <fullName evidence="3">O-succinylbenzoic acid--CoA ligase</fullName>
    </submittedName>
</protein>
<reference evidence="3" key="1">
    <citation type="journal article" date="2014" name="Int. J. Syst. Evol. Microbiol.">
        <title>Complete genome sequence of Corynebacterium casei LMG S-19264T (=DSM 44701T), isolated from a smear-ripened cheese.</title>
        <authorList>
            <consortium name="US DOE Joint Genome Institute (JGI-PGF)"/>
            <person name="Walter F."/>
            <person name="Albersmeier A."/>
            <person name="Kalinowski J."/>
            <person name="Ruckert C."/>
        </authorList>
    </citation>
    <scope>NUCLEOTIDE SEQUENCE</scope>
    <source>
        <strain evidence="3">CGMCC 1.16067</strain>
    </source>
</reference>
<feature type="domain" description="AMP-binding enzyme C-terminal" evidence="2">
    <location>
        <begin position="257"/>
        <end position="323"/>
    </location>
</feature>
<organism evidence="3 4">
    <name type="scientific">Marmoricola endophyticus</name>
    <dbReference type="NCBI Taxonomy" id="2040280"/>
    <lineage>
        <taxon>Bacteria</taxon>
        <taxon>Bacillati</taxon>
        <taxon>Actinomycetota</taxon>
        <taxon>Actinomycetes</taxon>
        <taxon>Propionibacteriales</taxon>
        <taxon>Nocardioidaceae</taxon>
        <taxon>Marmoricola</taxon>
    </lineage>
</organism>
<keyword evidence="4" id="KW-1185">Reference proteome</keyword>
<dbReference type="InterPro" id="IPR025110">
    <property type="entry name" value="AMP-bd_C"/>
</dbReference>
<accession>A0A917BJM8</accession>
<dbReference type="Gene3D" id="3.30.300.30">
    <property type="match status" value="1"/>
</dbReference>
<gene>
    <name evidence="3" type="primary">menE</name>
    <name evidence="3" type="ORF">GCM10011519_18770</name>
</gene>
<dbReference type="InterPro" id="IPR000873">
    <property type="entry name" value="AMP-dep_synth/lig_dom"/>
</dbReference>
<dbReference type="Pfam" id="PF13193">
    <property type="entry name" value="AMP-binding_C"/>
    <property type="match status" value="1"/>
</dbReference>
<dbReference type="Gene3D" id="3.40.50.12780">
    <property type="entry name" value="N-terminal domain of ligase-like"/>
    <property type="match status" value="1"/>
</dbReference>
<name>A0A917BJM8_9ACTN</name>
<dbReference type="GO" id="GO:0016878">
    <property type="term" value="F:acid-thiol ligase activity"/>
    <property type="evidence" value="ECO:0007669"/>
    <property type="project" value="UniProtKB-ARBA"/>
</dbReference>
<dbReference type="AlphaFoldDB" id="A0A917BJM8"/>
<dbReference type="EMBL" id="BMKQ01000001">
    <property type="protein sequence ID" value="GGF45170.1"/>
    <property type="molecule type" value="Genomic_DNA"/>
</dbReference>
<dbReference type="RefSeq" id="WP_229660747.1">
    <property type="nucleotide sequence ID" value="NZ_BMKQ01000001.1"/>
</dbReference>
<evidence type="ECO:0000313" key="4">
    <source>
        <dbReference type="Proteomes" id="UP000649179"/>
    </source>
</evidence>
<evidence type="ECO:0000259" key="1">
    <source>
        <dbReference type="Pfam" id="PF00501"/>
    </source>
</evidence>
<dbReference type="SUPFAM" id="SSF56801">
    <property type="entry name" value="Acetyl-CoA synthetase-like"/>
    <property type="match status" value="1"/>
</dbReference>
<proteinExistence type="predicted"/>
<dbReference type="PANTHER" id="PTHR43767:SF1">
    <property type="entry name" value="NONRIBOSOMAL PEPTIDE SYNTHASE PES1 (EUROFUNG)-RELATED"/>
    <property type="match status" value="1"/>
</dbReference>
<evidence type="ECO:0000313" key="3">
    <source>
        <dbReference type="EMBL" id="GGF45170.1"/>
    </source>
</evidence>
<dbReference type="PANTHER" id="PTHR43767">
    <property type="entry name" value="LONG-CHAIN-FATTY-ACID--COA LIGASE"/>
    <property type="match status" value="1"/>
</dbReference>
<feature type="domain" description="AMP-dependent synthetase/ligase" evidence="1">
    <location>
        <begin position="37"/>
        <end position="189"/>
    </location>
</feature>
<dbReference type="InterPro" id="IPR042099">
    <property type="entry name" value="ANL_N_sf"/>
</dbReference>
<reference evidence="3" key="2">
    <citation type="submission" date="2020-09" db="EMBL/GenBank/DDBJ databases">
        <authorList>
            <person name="Sun Q."/>
            <person name="Zhou Y."/>
        </authorList>
    </citation>
    <scope>NUCLEOTIDE SEQUENCE</scope>
    <source>
        <strain evidence="3">CGMCC 1.16067</strain>
    </source>
</reference>
<keyword evidence="3" id="KW-0436">Ligase</keyword>
<dbReference type="InterPro" id="IPR045851">
    <property type="entry name" value="AMP-bd_C_sf"/>
</dbReference>
<dbReference type="Proteomes" id="UP000649179">
    <property type="component" value="Unassembled WGS sequence"/>
</dbReference>
<comment type="caution">
    <text evidence="3">The sequence shown here is derived from an EMBL/GenBank/DDBJ whole genome shotgun (WGS) entry which is preliminary data.</text>
</comment>
<dbReference type="InterPro" id="IPR050237">
    <property type="entry name" value="ATP-dep_AMP-bd_enzyme"/>
</dbReference>
<evidence type="ECO:0000259" key="2">
    <source>
        <dbReference type="Pfam" id="PF13193"/>
    </source>
</evidence>
<dbReference type="Pfam" id="PF00501">
    <property type="entry name" value="AMP-binding"/>
    <property type="match status" value="1"/>
</dbReference>